<organism evidence="1">
    <name type="scientific">Arundo donax</name>
    <name type="common">Giant reed</name>
    <name type="synonym">Donax arundinaceus</name>
    <dbReference type="NCBI Taxonomy" id="35708"/>
    <lineage>
        <taxon>Eukaryota</taxon>
        <taxon>Viridiplantae</taxon>
        <taxon>Streptophyta</taxon>
        <taxon>Embryophyta</taxon>
        <taxon>Tracheophyta</taxon>
        <taxon>Spermatophyta</taxon>
        <taxon>Magnoliopsida</taxon>
        <taxon>Liliopsida</taxon>
        <taxon>Poales</taxon>
        <taxon>Poaceae</taxon>
        <taxon>PACMAD clade</taxon>
        <taxon>Arundinoideae</taxon>
        <taxon>Arundineae</taxon>
        <taxon>Arundo</taxon>
    </lineage>
</organism>
<accession>A0A0A9GST2</accession>
<dbReference type="AlphaFoldDB" id="A0A0A9GST2"/>
<proteinExistence type="predicted"/>
<protein>
    <submittedName>
        <fullName evidence="1">Uncharacterized protein</fullName>
    </submittedName>
</protein>
<reference evidence="1" key="2">
    <citation type="journal article" date="2015" name="Data Brief">
        <title>Shoot transcriptome of the giant reed, Arundo donax.</title>
        <authorList>
            <person name="Barrero R.A."/>
            <person name="Guerrero F.D."/>
            <person name="Moolhuijzen P."/>
            <person name="Goolsby J.A."/>
            <person name="Tidwell J."/>
            <person name="Bellgard S.E."/>
            <person name="Bellgard M.I."/>
        </authorList>
    </citation>
    <scope>NUCLEOTIDE SEQUENCE</scope>
    <source>
        <tissue evidence="1">Shoot tissue taken approximately 20 cm above the soil surface</tissue>
    </source>
</reference>
<dbReference type="EMBL" id="GBRH01170294">
    <property type="protein sequence ID" value="JAE27602.1"/>
    <property type="molecule type" value="Transcribed_RNA"/>
</dbReference>
<name>A0A0A9GST2_ARUDO</name>
<sequence>MAWYSLYATEPIICKYMQLATALELNNSFLTVRLKKRFGNEAVHLLFFLK</sequence>
<evidence type="ECO:0000313" key="1">
    <source>
        <dbReference type="EMBL" id="JAE27602.1"/>
    </source>
</evidence>
<reference evidence="1" key="1">
    <citation type="submission" date="2014-09" db="EMBL/GenBank/DDBJ databases">
        <authorList>
            <person name="Magalhaes I.L.F."/>
            <person name="Oliveira U."/>
            <person name="Santos F.R."/>
            <person name="Vidigal T.H.D.A."/>
            <person name="Brescovit A.D."/>
            <person name="Santos A.J."/>
        </authorList>
    </citation>
    <scope>NUCLEOTIDE SEQUENCE</scope>
    <source>
        <tissue evidence="1">Shoot tissue taken approximately 20 cm above the soil surface</tissue>
    </source>
</reference>